<keyword evidence="2" id="KW-1133">Transmembrane helix</keyword>
<evidence type="ECO:0000256" key="2">
    <source>
        <dbReference type="SAM" id="Phobius"/>
    </source>
</evidence>
<evidence type="ECO:0000313" key="3">
    <source>
        <dbReference type="EMBL" id="TFU14699.1"/>
    </source>
</evidence>
<reference evidence="3 4" key="1">
    <citation type="submission" date="2019-03" db="EMBL/GenBank/DDBJ databases">
        <title>Thermus tengchongensis species for the arsenic transformation mechanism.</title>
        <authorList>
            <person name="Yuan G.C."/>
        </authorList>
    </citation>
    <scope>NUCLEOTIDE SEQUENCE [LARGE SCALE GENOMIC DNA]</scope>
    <source>
        <strain evidence="3 4">15Y</strain>
    </source>
</reference>
<name>A0ABY2K3V7_9DEIN</name>
<organism evidence="3 4">
    <name type="scientific">Thermus tengchongensis</name>
    <dbReference type="NCBI Taxonomy" id="1214928"/>
    <lineage>
        <taxon>Bacteria</taxon>
        <taxon>Thermotogati</taxon>
        <taxon>Deinococcota</taxon>
        <taxon>Deinococci</taxon>
        <taxon>Thermales</taxon>
        <taxon>Thermaceae</taxon>
        <taxon>Thermus</taxon>
    </lineage>
</organism>
<protein>
    <submittedName>
        <fullName evidence="3">Uncharacterized protein</fullName>
    </submittedName>
</protein>
<gene>
    <name evidence="3" type="ORF">E0489_11680</name>
</gene>
<keyword evidence="2" id="KW-0472">Membrane</keyword>
<keyword evidence="1" id="KW-0175">Coiled coil</keyword>
<feature type="transmembrane region" description="Helical" evidence="2">
    <location>
        <begin position="72"/>
        <end position="90"/>
    </location>
</feature>
<dbReference type="EMBL" id="SKBL01000028">
    <property type="protein sequence ID" value="TFU14699.1"/>
    <property type="molecule type" value="Genomic_DNA"/>
</dbReference>
<keyword evidence="2" id="KW-0812">Transmembrane</keyword>
<proteinExistence type="predicted"/>
<dbReference type="Proteomes" id="UP000297244">
    <property type="component" value="Unassembled WGS sequence"/>
</dbReference>
<sequence length="92" mass="10262">MPASLSAPGPDDPIWLQLLYGARQIGSVLDPYIFTEQERAQMELERLRLEAEREKARQASIQVQPVAPTSPWVWALLAAVLAVLLLAVLLRD</sequence>
<feature type="coiled-coil region" evidence="1">
    <location>
        <begin position="32"/>
        <end position="64"/>
    </location>
</feature>
<accession>A0ABY2K3V7</accession>
<keyword evidence="4" id="KW-1185">Reference proteome</keyword>
<comment type="caution">
    <text evidence="3">The sequence shown here is derived from an EMBL/GenBank/DDBJ whole genome shotgun (WGS) entry which is preliminary data.</text>
</comment>
<evidence type="ECO:0000313" key="4">
    <source>
        <dbReference type="Proteomes" id="UP000297244"/>
    </source>
</evidence>
<evidence type="ECO:0000256" key="1">
    <source>
        <dbReference type="SAM" id="Coils"/>
    </source>
</evidence>